<sequence>MEYMYLFICLLLFIPWGIIFYFNKDLRRKMLLSGLIAIPFGAVNIWYRIDYWDPPEVLFLYFISLEDILFGFSITGISIAIYDALFTKELITVEKKRTKTLLFLFPLFIMSFFILNNVLGINSMFMWSIPMFVFAIIIIIIRNDLLIPSIVTGALVSIIIIPIYILLFNYIAPDYWDTYWFLTGSKYDVKIFGNVLIVELMQYFSYGCFAGIVYDFTKGKKKVAK</sequence>
<keyword evidence="3" id="KW-1185">Reference proteome</keyword>
<reference evidence="2" key="1">
    <citation type="submission" date="2022-02" db="EMBL/GenBank/DDBJ databases">
        <title>Polaribacter sp. MSW13, isolated from seawater.</title>
        <authorList>
            <person name="Kristyanto S."/>
            <person name="Jung J."/>
            <person name="Jeon C.O."/>
        </authorList>
    </citation>
    <scope>NUCLEOTIDE SEQUENCE</scope>
    <source>
        <strain evidence="2">MSW13</strain>
    </source>
</reference>
<keyword evidence="1" id="KW-1133">Transmembrane helix</keyword>
<dbReference type="Proteomes" id="UP001139369">
    <property type="component" value="Unassembled WGS sequence"/>
</dbReference>
<keyword evidence="1" id="KW-0812">Transmembrane</keyword>
<evidence type="ECO:0008006" key="4">
    <source>
        <dbReference type="Google" id="ProtNLM"/>
    </source>
</evidence>
<feature type="transmembrane region" description="Helical" evidence="1">
    <location>
        <begin position="150"/>
        <end position="171"/>
    </location>
</feature>
<accession>A0A9X1VK50</accession>
<gene>
    <name evidence="2" type="ORF">MC378_02335</name>
</gene>
<dbReference type="EMBL" id="JAKQYM010000001">
    <property type="protein sequence ID" value="MCI2227989.1"/>
    <property type="molecule type" value="Genomic_DNA"/>
</dbReference>
<proteinExistence type="predicted"/>
<dbReference type="RefSeq" id="WP_242177104.1">
    <property type="nucleotide sequence ID" value="NZ_JAKQYM010000001.1"/>
</dbReference>
<keyword evidence="1" id="KW-0472">Membrane</keyword>
<feature type="transmembrane region" description="Helical" evidence="1">
    <location>
        <begin position="101"/>
        <end position="119"/>
    </location>
</feature>
<feature type="transmembrane region" description="Helical" evidence="1">
    <location>
        <begin position="59"/>
        <end position="81"/>
    </location>
</feature>
<organism evidence="2 3">
    <name type="scientific">Polaribacter marinus</name>
    <dbReference type="NCBI Taxonomy" id="2916838"/>
    <lineage>
        <taxon>Bacteria</taxon>
        <taxon>Pseudomonadati</taxon>
        <taxon>Bacteroidota</taxon>
        <taxon>Flavobacteriia</taxon>
        <taxon>Flavobacteriales</taxon>
        <taxon>Flavobacteriaceae</taxon>
    </lineage>
</organism>
<protein>
    <recommendedName>
        <fullName evidence="4">Lycopene cyclase domain-containing protein</fullName>
    </recommendedName>
</protein>
<evidence type="ECO:0000313" key="2">
    <source>
        <dbReference type="EMBL" id="MCI2227989.1"/>
    </source>
</evidence>
<feature type="transmembrane region" description="Helical" evidence="1">
    <location>
        <begin position="30"/>
        <end position="47"/>
    </location>
</feature>
<comment type="caution">
    <text evidence="2">The sequence shown here is derived from an EMBL/GenBank/DDBJ whole genome shotgun (WGS) entry which is preliminary data.</text>
</comment>
<evidence type="ECO:0000313" key="3">
    <source>
        <dbReference type="Proteomes" id="UP001139369"/>
    </source>
</evidence>
<feature type="transmembrane region" description="Helical" evidence="1">
    <location>
        <begin position="191"/>
        <end position="216"/>
    </location>
</feature>
<dbReference type="AlphaFoldDB" id="A0A9X1VK50"/>
<evidence type="ECO:0000256" key="1">
    <source>
        <dbReference type="SAM" id="Phobius"/>
    </source>
</evidence>
<feature type="transmembrane region" description="Helical" evidence="1">
    <location>
        <begin position="125"/>
        <end position="143"/>
    </location>
</feature>
<feature type="transmembrane region" description="Helical" evidence="1">
    <location>
        <begin position="5"/>
        <end position="23"/>
    </location>
</feature>
<name>A0A9X1VK50_9FLAO</name>